<gene>
    <name evidence="5" type="primary">prfA</name>
    <name evidence="8" type="ORF">GA0116948_106168</name>
</gene>
<evidence type="ECO:0000313" key="8">
    <source>
        <dbReference type="EMBL" id="SCC35866.1"/>
    </source>
</evidence>
<proteinExistence type="inferred from homology"/>
<evidence type="ECO:0000256" key="2">
    <source>
        <dbReference type="ARBA" id="ARBA00010835"/>
    </source>
</evidence>
<dbReference type="GO" id="GO:0016149">
    <property type="term" value="F:translation release factor activity, codon specific"/>
    <property type="evidence" value="ECO:0007669"/>
    <property type="project" value="UniProtKB-UniRule"/>
</dbReference>
<dbReference type="InterPro" id="IPR045853">
    <property type="entry name" value="Pep_chain_release_fac_I_sf"/>
</dbReference>
<dbReference type="SMART" id="SM00937">
    <property type="entry name" value="PCRF"/>
    <property type="match status" value="1"/>
</dbReference>
<dbReference type="PANTHER" id="PTHR43804">
    <property type="entry name" value="LD18447P"/>
    <property type="match status" value="1"/>
</dbReference>
<dbReference type="NCBIfam" id="NF001859">
    <property type="entry name" value="PRK00591.1"/>
    <property type="match status" value="1"/>
</dbReference>
<name>A0A1C4DWS8_9BACT</name>
<dbReference type="NCBIfam" id="TIGR00019">
    <property type="entry name" value="prfA"/>
    <property type="match status" value="1"/>
</dbReference>
<evidence type="ECO:0000259" key="7">
    <source>
        <dbReference type="PROSITE" id="PS00745"/>
    </source>
</evidence>
<dbReference type="GO" id="GO:0005737">
    <property type="term" value="C:cytoplasm"/>
    <property type="evidence" value="ECO:0007669"/>
    <property type="project" value="UniProtKB-SubCell"/>
</dbReference>
<dbReference type="AlphaFoldDB" id="A0A1C4DWS8"/>
<dbReference type="RefSeq" id="WP_089712079.1">
    <property type="nucleotide sequence ID" value="NZ_FMAR01000006.1"/>
</dbReference>
<dbReference type="InterPro" id="IPR050057">
    <property type="entry name" value="Prokaryotic/Mito_RF"/>
</dbReference>
<keyword evidence="4 5" id="KW-0648">Protein biosynthesis</keyword>
<dbReference type="Gene3D" id="3.30.160.20">
    <property type="match status" value="1"/>
</dbReference>
<sequence>MIDKLEIIKGRFDQVSVALTNPEIVKDNKQFSKLSKEYRQLEKIVKAHDQYVKLLDTIAFNKEVLEGGDEEMRELAKEETESLQQQKLELEATIRNLLIPKDPQDERNAILEIRAGTGGDEASLFAGDLFRMYQRFCEIKGWSTTLLNETAGSVGGYKEIIMEVNGDDVYGTLKFESGVHRVQRVPATEASGRVHTSAATVAILPEPDEVEVDVRDADIKMDTFRSSGAGGQHVNKTESAVRLTHIPTGVVVECQEGRSQHSNRDIAMKMLRSRIYEAAVRKHEEAIASQRKSLVSTGDRSAKIRTYNFPQGRVTDHRIGMTVYNMDAFLNGDIQDMLEALQFAENAEKLNQGGI</sequence>
<evidence type="ECO:0000256" key="6">
    <source>
        <dbReference type="NCBIfam" id="TIGR00019"/>
    </source>
</evidence>
<dbReference type="HAMAP" id="MF_00093">
    <property type="entry name" value="Rel_fac_1"/>
    <property type="match status" value="1"/>
</dbReference>
<keyword evidence="9" id="KW-1185">Reference proteome</keyword>
<dbReference type="FunFam" id="3.30.160.20:FF:000004">
    <property type="entry name" value="Peptide chain release factor 1"/>
    <property type="match status" value="1"/>
</dbReference>
<dbReference type="OrthoDB" id="9806673at2"/>
<dbReference type="Pfam" id="PF00472">
    <property type="entry name" value="RF-1"/>
    <property type="match status" value="1"/>
</dbReference>
<dbReference type="InterPro" id="IPR005139">
    <property type="entry name" value="PCRF"/>
</dbReference>
<dbReference type="Gene3D" id="3.30.70.1660">
    <property type="match status" value="2"/>
</dbReference>
<dbReference type="STRING" id="1335309.GA0116948_106168"/>
<dbReference type="Pfam" id="PF03462">
    <property type="entry name" value="PCRF"/>
    <property type="match status" value="1"/>
</dbReference>
<evidence type="ECO:0000256" key="1">
    <source>
        <dbReference type="ARBA" id="ARBA00002986"/>
    </source>
</evidence>
<comment type="similarity">
    <text evidence="2 5">Belongs to the prokaryotic/mitochondrial release factor family.</text>
</comment>
<evidence type="ECO:0000256" key="4">
    <source>
        <dbReference type="ARBA" id="ARBA00022917"/>
    </source>
</evidence>
<evidence type="ECO:0000313" key="9">
    <source>
        <dbReference type="Proteomes" id="UP000242818"/>
    </source>
</evidence>
<feature type="domain" description="Prokaryotic-type class I peptide chain release factors" evidence="7">
    <location>
        <begin position="225"/>
        <end position="241"/>
    </location>
</feature>
<organism evidence="8 9">
    <name type="scientific">Chitinophaga costaii</name>
    <dbReference type="NCBI Taxonomy" id="1335309"/>
    <lineage>
        <taxon>Bacteria</taxon>
        <taxon>Pseudomonadati</taxon>
        <taxon>Bacteroidota</taxon>
        <taxon>Chitinophagia</taxon>
        <taxon>Chitinophagales</taxon>
        <taxon>Chitinophagaceae</taxon>
        <taxon>Chitinophaga</taxon>
    </lineage>
</organism>
<keyword evidence="3 5" id="KW-0488">Methylation</keyword>
<keyword evidence="5" id="KW-0963">Cytoplasm</keyword>
<evidence type="ECO:0000256" key="5">
    <source>
        <dbReference type="HAMAP-Rule" id="MF_00093"/>
    </source>
</evidence>
<dbReference type="PANTHER" id="PTHR43804:SF7">
    <property type="entry name" value="LD18447P"/>
    <property type="match status" value="1"/>
</dbReference>
<dbReference type="Gene3D" id="6.10.140.1950">
    <property type="match status" value="1"/>
</dbReference>
<comment type="subcellular location">
    <subcellularLocation>
        <location evidence="5">Cytoplasm</location>
    </subcellularLocation>
</comment>
<dbReference type="Proteomes" id="UP000242818">
    <property type="component" value="Unassembled WGS sequence"/>
</dbReference>
<dbReference type="InterPro" id="IPR000352">
    <property type="entry name" value="Pep_chain_release_fac_I"/>
</dbReference>
<protein>
    <recommendedName>
        <fullName evidence="5 6">Peptide chain release factor 1</fullName>
        <shortName evidence="5">RF-1</shortName>
    </recommendedName>
</protein>
<evidence type="ECO:0000256" key="3">
    <source>
        <dbReference type="ARBA" id="ARBA00022481"/>
    </source>
</evidence>
<dbReference type="SUPFAM" id="SSF75620">
    <property type="entry name" value="Release factor"/>
    <property type="match status" value="1"/>
</dbReference>
<dbReference type="EMBL" id="FMAR01000006">
    <property type="protein sequence ID" value="SCC35866.1"/>
    <property type="molecule type" value="Genomic_DNA"/>
</dbReference>
<reference evidence="8 9" key="1">
    <citation type="submission" date="2016-08" db="EMBL/GenBank/DDBJ databases">
        <authorList>
            <person name="Seilhamer J.J."/>
        </authorList>
    </citation>
    <scope>NUCLEOTIDE SEQUENCE [LARGE SCALE GENOMIC DNA]</scope>
    <source>
        <strain evidence="8 9">A37T2</strain>
    </source>
</reference>
<comment type="PTM">
    <text evidence="5">Methylated by PrmC. Methylation increases the termination efficiency of RF1.</text>
</comment>
<feature type="modified residue" description="N5-methylglutamine" evidence="5">
    <location>
        <position position="232"/>
    </location>
</feature>
<comment type="function">
    <text evidence="1 5">Peptide chain release factor 1 directs the termination of translation in response to the peptide chain termination codons UAG and UAA.</text>
</comment>
<dbReference type="PROSITE" id="PS00745">
    <property type="entry name" value="RF_PROK_I"/>
    <property type="match status" value="1"/>
</dbReference>
<dbReference type="InterPro" id="IPR004373">
    <property type="entry name" value="RF-1"/>
</dbReference>
<dbReference type="FunFam" id="3.30.70.1660:FF:000002">
    <property type="entry name" value="Peptide chain release factor 1"/>
    <property type="match status" value="1"/>
</dbReference>
<accession>A0A1C4DWS8</accession>